<dbReference type="AlphaFoldDB" id="A0A084G5H8"/>
<dbReference type="Proteomes" id="UP000028545">
    <property type="component" value="Unassembled WGS sequence"/>
</dbReference>
<proteinExistence type="predicted"/>
<dbReference type="KEGG" id="sapo:SAPIO_CDS5826"/>
<dbReference type="OrthoDB" id="515692at2759"/>
<dbReference type="HOGENOM" id="CLU_953609_0_0_1"/>
<protein>
    <submittedName>
        <fullName evidence="2">Uncharacterized protein</fullName>
    </submittedName>
</protein>
<dbReference type="EMBL" id="JOWA01000099">
    <property type="protein sequence ID" value="KEZ42590.1"/>
    <property type="molecule type" value="Genomic_DNA"/>
</dbReference>
<sequence>MRRLREFVRRHKTRKEESQASSEPPPLPSLPRPPDVHPAARDVSPQDQSLFFRLPTELRMKILHTAFGDRTIHIDFRFRAPLHTYETSGGHEPVHGGYPPLAEYFPSPRKWEPKPRGAPAWRWWSCVCHSSMPHDYKARCDLTLFGSFDGTDEVQQRARFAEYLDLMPRAFPKLAHLQLDLGPETYNGTVPPWDCLEEIEDIILKPLLEMSNKMKRLRDFSVLMSQCLTCDFFSSKAREESLLAVVNKDGLSGKVWYPFTAKLEGGEQPGKGYWIEEGHPGTYGWRPDGRRE</sequence>
<accession>A0A084G5H8</accession>
<keyword evidence="3" id="KW-1185">Reference proteome</keyword>
<organism evidence="2 3">
    <name type="scientific">Pseudallescheria apiosperma</name>
    <name type="common">Scedosporium apiospermum</name>
    <dbReference type="NCBI Taxonomy" id="563466"/>
    <lineage>
        <taxon>Eukaryota</taxon>
        <taxon>Fungi</taxon>
        <taxon>Dikarya</taxon>
        <taxon>Ascomycota</taxon>
        <taxon>Pezizomycotina</taxon>
        <taxon>Sordariomycetes</taxon>
        <taxon>Hypocreomycetidae</taxon>
        <taxon>Microascales</taxon>
        <taxon>Microascaceae</taxon>
        <taxon>Scedosporium</taxon>
    </lineage>
</organism>
<dbReference type="VEuPathDB" id="FungiDB:SAPIO_CDS5826"/>
<evidence type="ECO:0000313" key="2">
    <source>
        <dbReference type="EMBL" id="KEZ42590.1"/>
    </source>
</evidence>
<feature type="compositionally biased region" description="Pro residues" evidence="1">
    <location>
        <begin position="23"/>
        <end position="33"/>
    </location>
</feature>
<reference evidence="2 3" key="1">
    <citation type="journal article" date="2014" name="Genome Announc.">
        <title>Draft genome sequence of the pathogenic fungus Scedosporium apiospermum.</title>
        <authorList>
            <person name="Vandeputte P."/>
            <person name="Ghamrawi S."/>
            <person name="Rechenmann M."/>
            <person name="Iltis A."/>
            <person name="Giraud S."/>
            <person name="Fleury M."/>
            <person name="Thornton C."/>
            <person name="Delhaes L."/>
            <person name="Meyer W."/>
            <person name="Papon N."/>
            <person name="Bouchara J.P."/>
        </authorList>
    </citation>
    <scope>NUCLEOTIDE SEQUENCE [LARGE SCALE GENOMIC DNA]</scope>
    <source>
        <strain evidence="2 3">IHEM 14462</strain>
    </source>
</reference>
<gene>
    <name evidence="2" type="ORF">SAPIO_CDS5826</name>
</gene>
<comment type="caution">
    <text evidence="2">The sequence shown here is derived from an EMBL/GenBank/DDBJ whole genome shotgun (WGS) entry which is preliminary data.</text>
</comment>
<name>A0A084G5H8_PSEDA</name>
<dbReference type="GeneID" id="27724898"/>
<evidence type="ECO:0000313" key="3">
    <source>
        <dbReference type="Proteomes" id="UP000028545"/>
    </source>
</evidence>
<dbReference type="RefSeq" id="XP_016642389.1">
    <property type="nucleotide sequence ID" value="XM_016788073.1"/>
</dbReference>
<evidence type="ECO:0000256" key="1">
    <source>
        <dbReference type="SAM" id="MobiDB-lite"/>
    </source>
</evidence>
<feature type="region of interest" description="Disordered" evidence="1">
    <location>
        <begin position="1"/>
        <end position="42"/>
    </location>
</feature>